<dbReference type="SUPFAM" id="SSF161084">
    <property type="entry name" value="MAPEG domain-like"/>
    <property type="match status" value="1"/>
</dbReference>
<evidence type="ECO:0000256" key="6">
    <source>
        <dbReference type="SAM" id="SignalP"/>
    </source>
</evidence>
<evidence type="ECO:0000256" key="5">
    <source>
        <dbReference type="SAM" id="Phobius"/>
    </source>
</evidence>
<dbReference type="AlphaFoldDB" id="A0A8H4LXQ3"/>
<dbReference type="Proteomes" id="UP000557566">
    <property type="component" value="Unassembled WGS sequence"/>
</dbReference>
<evidence type="ECO:0008006" key="9">
    <source>
        <dbReference type="Google" id="ProtNLM"/>
    </source>
</evidence>
<evidence type="ECO:0000256" key="3">
    <source>
        <dbReference type="ARBA" id="ARBA00022989"/>
    </source>
</evidence>
<dbReference type="OrthoDB" id="2122304at2759"/>
<keyword evidence="8" id="KW-1185">Reference proteome</keyword>
<feature type="transmembrane region" description="Helical" evidence="5">
    <location>
        <begin position="103"/>
        <end position="122"/>
    </location>
</feature>
<comment type="subcellular location">
    <subcellularLocation>
        <location evidence="1">Membrane</location>
    </subcellularLocation>
</comment>
<evidence type="ECO:0000256" key="4">
    <source>
        <dbReference type="ARBA" id="ARBA00023136"/>
    </source>
</evidence>
<dbReference type="EMBL" id="JAAVMX010000006">
    <property type="protein sequence ID" value="KAF4506982.1"/>
    <property type="molecule type" value="Genomic_DNA"/>
</dbReference>
<comment type="caution">
    <text evidence="7">The sequence shown here is derived from an EMBL/GenBank/DDBJ whole genome shotgun (WGS) entry which is preliminary data.</text>
</comment>
<dbReference type="Pfam" id="PF01124">
    <property type="entry name" value="MAPEG"/>
    <property type="match status" value="1"/>
</dbReference>
<keyword evidence="4 5" id="KW-0472">Membrane</keyword>
<dbReference type="InterPro" id="IPR001129">
    <property type="entry name" value="Membr-assoc_MAPEG"/>
</dbReference>
<accession>A0A8H4LXQ3</accession>
<dbReference type="GO" id="GO:0016020">
    <property type="term" value="C:membrane"/>
    <property type="evidence" value="ECO:0007669"/>
    <property type="project" value="UniProtKB-SubCell"/>
</dbReference>
<protein>
    <recommendedName>
        <fullName evidence="9">Membrane associated eicosanoid/glutathione metabolism-like domain protein</fullName>
    </recommendedName>
</protein>
<name>A0A8H4LXQ3_9HYPO</name>
<proteinExistence type="predicted"/>
<dbReference type="InterPro" id="IPR023352">
    <property type="entry name" value="MAPEG-like_dom_sf"/>
</dbReference>
<dbReference type="PANTHER" id="PTHR35371:SF1">
    <property type="entry name" value="BLR7753 PROTEIN"/>
    <property type="match status" value="1"/>
</dbReference>
<keyword evidence="6" id="KW-0732">Signal</keyword>
<dbReference type="PANTHER" id="PTHR35371">
    <property type="entry name" value="INNER MEMBRANE PROTEIN"/>
    <property type="match status" value="1"/>
</dbReference>
<feature type="chain" id="PRO_5034491283" description="Membrane associated eicosanoid/glutathione metabolism-like domain protein" evidence="6">
    <location>
        <begin position="34"/>
        <end position="158"/>
    </location>
</feature>
<evidence type="ECO:0000256" key="2">
    <source>
        <dbReference type="ARBA" id="ARBA00022692"/>
    </source>
</evidence>
<keyword evidence="2 5" id="KW-0812">Transmembrane</keyword>
<evidence type="ECO:0000256" key="1">
    <source>
        <dbReference type="ARBA" id="ARBA00004370"/>
    </source>
</evidence>
<gene>
    <name evidence="7" type="ORF">G6O67_005662</name>
</gene>
<evidence type="ECO:0000313" key="8">
    <source>
        <dbReference type="Proteomes" id="UP000557566"/>
    </source>
</evidence>
<feature type="transmembrane region" description="Helical" evidence="5">
    <location>
        <begin position="134"/>
        <end position="155"/>
    </location>
</feature>
<reference evidence="7 8" key="1">
    <citation type="journal article" date="2020" name="Genome Biol. Evol.">
        <title>A new high-quality draft genome assembly of the Chinese cordyceps Ophiocordyceps sinensis.</title>
        <authorList>
            <person name="Shu R."/>
            <person name="Zhang J."/>
            <person name="Meng Q."/>
            <person name="Zhang H."/>
            <person name="Zhou G."/>
            <person name="Li M."/>
            <person name="Wu P."/>
            <person name="Zhao Y."/>
            <person name="Chen C."/>
            <person name="Qin Q."/>
        </authorList>
    </citation>
    <scope>NUCLEOTIDE SEQUENCE [LARGE SCALE GENOMIC DNA]</scope>
    <source>
        <strain evidence="7 8">IOZ07</strain>
    </source>
</reference>
<keyword evidence="3 5" id="KW-1133">Transmembrane helix</keyword>
<feature type="signal peptide" evidence="6">
    <location>
        <begin position="1"/>
        <end position="33"/>
    </location>
</feature>
<sequence>MSALGINMANQNVSLLTVPAVLFLSCMAPHVYAAALSRGAHDNASPRGFRDNVAKSESLSKAMKERIYRAEGASQNGFETLGFYAAAVVAANMAGLGTAELNALTLGYLASRLAFVVVYVHFQTNRKWAGVRSLMWGTGTIMATSLWIRAGLAVMRSG</sequence>
<dbReference type="Gene3D" id="1.20.120.550">
    <property type="entry name" value="Membrane associated eicosanoid/glutathione metabolism-like domain"/>
    <property type="match status" value="1"/>
</dbReference>
<evidence type="ECO:0000313" key="7">
    <source>
        <dbReference type="EMBL" id="KAF4506982.1"/>
    </source>
</evidence>
<organism evidence="7 8">
    <name type="scientific">Ophiocordyceps sinensis</name>
    <dbReference type="NCBI Taxonomy" id="72228"/>
    <lineage>
        <taxon>Eukaryota</taxon>
        <taxon>Fungi</taxon>
        <taxon>Dikarya</taxon>
        <taxon>Ascomycota</taxon>
        <taxon>Pezizomycotina</taxon>
        <taxon>Sordariomycetes</taxon>
        <taxon>Hypocreomycetidae</taxon>
        <taxon>Hypocreales</taxon>
        <taxon>Ophiocordycipitaceae</taxon>
        <taxon>Ophiocordyceps</taxon>
    </lineage>
</organism>